<proteinExistence type="predicted"/>
<evidence type="ECO:0000313" key="1">
    <source>
        <dbReference type="EMBL" id="SPE30941.1"/>
    </source>
</evidence>
<dbReference type="Proteomes" id="UP000239735">
    <property type="component" value="Unassembled WGS sequence"/>
</dbReference>
<reference evidence="2" key="1">
    <citation type="submission" date="2018-02" db="EMBL/GenBank/DDBJ databases">
        <authorList>
            <person name="Hausmann B."/>
        </authorList>
    </citation>
    <scope>NUCLEOTIDE SEQUENCE [LARGE SCALE GENOMIC DNA]</scope>
    <source>
        <strain evidence="2">Peat soil MAG SbA5</strain>
    </source>
</reference>
<organism evidence="1 2">
    <name type="scientific">Candidatus Sulfuritelmatomonas gaucii</name>
    <dbReference type="NCBI Taxonomy" id="2043161"/>
    <lineage>
        <taxon>Bacteria</taxon>
        <taxon>Pseudomonadati</taxon>
        <taxon>Acidobacteriota</taxon>
        <taxon>Terriglobia</taxon>
        <taxon>Terriglobales</taxon>
        <taxon>Acidobacteriaceae</taxon>
        <taxon>Candidatus Sulfuritelmatomonas</taxon>
    </lineage>
</organism>
<name>A0A2N9M658_9BACT</name>
<accession>A0A2N9M658</accession>
<dbReference type="AlphaFoldDB" id="A0A2N9M658"/>
<protein>
    <submittedName>
        <fullName evidence="1">Uncharacterized protein</fullName>
    </submittedName>
</protein>
<dbReference type="EMBL" id="OKRB01000143">
    <property type="protein sequence ID" value="SPE30941.1"/>
    <property type="molecule type" value="Genomic_DNA"/>
</dbReference>
<sequence>MHCHLFHTLVILTGAERSEGSAVAFRAAGQPNFNYFRIADKPSGTRISRVKFPQHRNPA</sequence>
<gene>
    <name evidence="1" type="ORF">SBA5_810021</name>
</gene>
<evidence type="ECO:0000313" key="2">
    <source>
        <dbReference type="Proteomes" id="UP000239735"/>
    </source>
</evidence>